<dbReference type="Pfam" id="PF13304">
    <property type="entry name" value="AAA_21"/>
    <property type="match status" value="1"/>
</dbReference>
<comment type="caution">
    <text evidence="2">The sequence shown here is derived from an EMBL/GenBank/DDBJ whole genome shotgun (WGS) entry which is preliminary data.</text>
</comment>
<dbReference type="InterPro" id="IPR027417">
    <property type="entry name" value="P-loop_NTPase"/>
</dbReference>
<accession>A0A0A6PB40</accession>
<evidence type="ECO:0000313" key="3">
    <source>
        <dbReference type="Proteomes" id="UP000030428"/>
    </source>
</evidence>
<dbReference type="InterPro" id="IPR014555">
    <property type="entry name" value="RecF-like"/>
</dbReference>
<reference evidence="2 3" key="1">
    <citation type="journal article" date="2016" name="Front. Microbiol.">
        <title>Single-Cell (Meta-)Genomics of a Dimorphic Candidatus Thiomargarita nelsonii Reveals Genomic Plasticity.</title>
        <authorList>
            <person name="Flood B.E."/>
            <person name="Fliss P."/>
            <person name="Jones D.S."/>
            <person name="Dick G.J."/>
            <person name="Jain S."/>
            <person name="Kaster A.K."/>
            <person name="Winkel M."/>
            <person name="Mussmann M."/>
            <person name="Bailey J."/>
        </authorList>
    </citation>
    <scope>NUCLEOTIDE SEQUENCE [LARGE SCALE GENOMIC DNA]</scope>
    <source>
        <strain evidence="2">Hydrate Ridge</strain>
    </source>
</reference>
<dbReference type="PANTHER" id="PTHR40396">
    <property type="entry name" value="ATPASE-LIKE PROTEIN"/>
    <property type="match status" value="1"/>
</dbReference>
<dbReference type="Proteomes" id="UP000030428">
    <property type="component" value="Unassembled WGS sequence"/>
</dbReference>
<dbReference type="GO" id="GO:0005524">
    <property type="term" value="F:ATP binding"/>
    <property type="evidence" value="ECO:0007669"/>
    <property type="project" value="InterPro"/>
</dbReference>
<dbReference type="GO" id="GO:0016887">
    <property type="term" value="F:ATP hydrolysis activity"/>
    <property type="evidence" value="ECO:0007669"/>
    <property type="project" value="InterPro"/>
</dbReference>
<feature type="domain" description="ATPase AAA-type core" evidence="1">
    <location>
        <begin position="28"/>
        <end position="315"/>
    </location>
</feature>
<protein>
    <recommendedName>
        <fullName evidence="1">ATPase AAA-type core domain-containing protein</fullName>
    </recommendedName>
</protein>
<dbReference type="EMBL" id="JSZA02000048">
    <property type="protein sequence ID" value="KHD07444.1"/>
    <property type="molecule type" value="Genomic_DNA"/>
</dbReference>
<dbReference type="AlphaFoldDB" id="A0A0A6PB40"/>
<organism evidence="2 3">
    <name type="scientific">Candidatus Thiomargarita nelsonii</name>
    <dbReference type="NCBI Taxonomy" id="1003181"/>
    <lineage>
        <taxon>Bacteria</taxon>
        <taxon>Pseudomonadati</taxon>
        <taxon>Pseudomonadota</taxon>
        <taxon>Gammaproteobacteria</taxon>
        <taxon>Thiotrichales</taxon>
        <taxon>Thiotrichaceae</taxon>
        <taxon>Thiomargarita</taxon>
    </lineage>
</organism>
<sequence>MKKLGIQYLKISHFKSIDSLELRNINHFSVFAGANGSGKSNFFDALDFVSRLIRVGLTDALRGHGGFENIRHPEQRFEFEIKYSLPNNENWWYCLGLQSFSDKPEIEERILLNSNLLFERKTGQSPYLNSGETKTPIDGFSANYSGLHLFSETFLMKWLSNFHLYRLEPKRALAQFEQDSSLLTYNGQNLPSVLRRLEQNDDLRETILEWMETVVPGIQQIKTERQPLNGGTAILFKEHGTDKPFPAQMMSEGTIYALCLLVAVLDTPSEYGLTLIEEPERGLHPQAIFEFIDFIRTQASISNPIWMTTHSESVVRQLQLDELWLTDKKNGITQVKAANCGRLQQEDLAPLGVDEAWLSNLLGGGLPW</sequence>
<evidence type="ECO:0000259" key="1">
    <source>
        <dbReference type="Pfam" id="PF13304"/>
    </source>
</evidence>
<keyword evidence="3" id="KW-1185">Reference proteome</keyword>
<evidence type="ECO:0000313" key="2">
    <source>
        <dbReference type="EMBL" id="KHD07444.1"/>
    </source>
</evidence>
<dbReference type="InterPro" id="IPR003959">
    <property type="entry name" value="ATPase_AAA_core"/>
</dbReference>
<dbReference type="PANTHER" id="PTHR40396:SF1">
    <property type="entry name" value="ATPASE AAA-TYPE CORE DOMAIN-CONTAINING PROTEIN"/>
    <property type="match status" value="1"/>
</dbReference>
<gene>
    <name evidence="2" type="ORF">PN36_14170</name>
</gene>
<dbReference type="Gene3D" id="3.40.50.300">
    <property type="entry name" value="P-loop containing nucleotide triphosphate hydrolases"/>
    <property type="match status" value="1"/>
</dbReference>
<dbReference type="SUPFAM" id="SSF52540">
    <property type="entry name" value="P-loop containing nucleoside triphosphate hydrolases"/>
    <property type="match status" value="1"/>
</dbReference>
<proteinExistence type="predicted"/>
<dbReference type="PIRSF" id="PIRSF029347">
    <property type="entry name" value="RecF"/>
    <property type="match status" value="1"/>
</dbReference>
<name>A0A0A6PB40_9GAMM</name>